<reference evidence="2" key="1">
    <citation type="journal article" date="2022" name="Mol. Ecol. Resour.">
        <title>The genomes of chicory, endive, great burdock and yacon provide insights into Asteraceae palaeo-polyploidization history and plant inulin production.</title>
        <authorList>
            <person name="Fan W."/>
            <person name="Wang S."/>
            <person name="Wang H."/>
            <person name="Wang A."/>
            <person name="Jiang F."/>
            <person name="Liu H."/>
            <person name="Zhao H."/>
            <person name="Xu D."/>
            <person name="Zhang Y."/>
        </authorList>
    </citation>
    <scope>NUCLEOTIDE SEQUENCE [LARGE SCALE GENOMIC DNA]</scope>
    <source>
        <strain evidence="2">cv. Yunnan</strain>
    </source>
</reference>
<dbReference type="Proteomes" id="UP001056120">
    <property type="component" value="Linkage Group LG04"/>
</dbReference>
<evidence type="ECO:0000313" key="1">
    <source>
        <dbReference type="EMBL" id="KAI3819216.1"/>
    </source>
</evidence>
<sequence>MFVVNGHLFKIRRSRPFFQDQVQKFQLNLSIPHCFKTSASRIVDIAPHYYDLEYFLNCEAKHVLEKLYKDESRNRR</sequence>
<comment type="caution">
    <text evidence="1">The sequence shown here is derived from an EMBL/GenBank/DDBJ whole genome shotgun (WGS) entry which is preliminary data.</text>
</comment>
<organism evidence="1 2">
    <name type="scientific">Smallanthus sonchifolius</name>
    <dbReference type="NCBI Taxonomy" id="185202"/>
    <lineage>
        <taxon>Eukaryota</taxon>
        <taxon>Viridiplantae</taxon>
        <taxon>Streptophyta</taxon>
        <taxon>Embryophyta</taxon>
        <taxon>Tracheophyta</taxon>
        <taxon>Spermatophyta</taxon>
        <taxon>Magnoliopsida</taxon>
        <taxon>eudicotyledons</taxon>
        <taxon>Gunneridae</taxon>
        <taxon>Pentapetalae</taxon>
        <taxon>asterids</taxon>
        <taxon>campanulids</taxon>
        <taxon>Asterales</taxon>
        <taxon>Asteraceae</taxon>
        <taxon>Asteroideae</taxon>
        <taxon>Heliantheae alliance</taxon>
        <taxon>Millerieae</taxon>
        <taxon>Smallanthus</taxon>
    </lineage>
</organism>
<accession>A0ACB9JGD1</accession>
<name>A0ACB9JGD1_9ASTR</name>
<protein>
    <submittedName>
        <fullName evidence="1">Uncharacterized protein</fullName>
    </submittedName>
</protein>
<proteinExistence type="predicted"/>
<keyword evidence="2" id="KW-1185">Reference proteome</keyword>
<reference evidence="1 2" key="2">
    <citation type="journal article" date="2022" name="Mol. Ecol. Resour.">
        <title>The genomes of chicory, endive, great burdock and yacon provide insights into Asteraceae paleo-polyploidization history and plant inulin production.</title>
        <authorList>
            <person name="Fan W."/>
            <person name="Wang S."/>
            <person name="Wang H."/>
            <person name="Wang A."/>
            <person name="Jiang F."/>
            <person name="Liu H."/>
            <person name="Zhao H."/>
            <person name="Xu D."/>
            <person name="Zhang Y."/>
        </authorList>
    </citation>
    <scope>NUCLEOTIDE SEQUENCE [LARGE SCALE GENOMIC DNA]</scope>
    <source>
        <strain evidence="2">cv. Yunnan</strain>
        <tissue evidence="1">Leaves</tissue>
    </source>
</reference>
<evidence type="ECO:0000313" key="2">
    <source>
        <dbReference type="Proteomes" id="UP001056120"/>
    </source>
</evidence>
<gene>
    <name evidence="1" type="ORF">L1987_13041</name>
</gene>
<dbReference type="EMBL" id="CM042021">
    <property type="protein sequence ID" value="KAI3819216.1"/>
    <property type="molecule type" value="Genomic_DNA"/>
</dbReference>